<dbReference type="InterPro" id="IPR036188">
    <property type="entry name" value="FAD/NAD-bd_sf"/>
</dbReference>
<comment type="cofactor">
    <cofactor evidence="9">
        <name>FAD</name>
        <dbReference type="ChEBI" id="CHEBI:57692"/>
    </cofactor>
    <text evidence="9">Binds 1 FAD per subunit.</text>
</comment>
<feature type="disulfide bond" description="Redox-active" evidence="10">
    <location>
        <begin position="77"/>
        <end position="82"/>
    </location>
</feature>
<reference evidence="14 15" key="1">
    <citation type="submission" date="2016-05" db="EMBL/GenBank/DDBJ databases">
        <title>Nuclear genome of Blastocystis sp. subtype 1 NandII.</title>
        <authorList>
            <person name="Gentekaki E."/>
            <person name="Curtis B."/>
            <person name="Stairs C."/>
            <person name="Eme L."/>
            <person name="Herman E."/>
            <person name="Klimes V."/>
            <person name="Arias M.C."/>
            <person name="Elias M."/>
            <person name="Hilliou F."/>
            <person name="Klute M."/>
            <person name="Malik S.-B."/>
            <person name="Pightling A."/>
            <person name="Rachubinski R."/>
            <person name="Salas D."/>
            <person name="Schlacht A."/>
            <person name="Suga H."/>
            <person name="Archibald J."/>
            <person name="Ball S.G."/>
            <person name="Clark G."/>
            <person name="Dacks J."/>
            <person name="Van Der Giezen M."/>
            <person name="Tsaousis A."/>
            <person name="Roger A."/>
        </authorList>
    </citation>
    <scope>NUCLEOTIDE SEQUENCE [LARGE SCALE GENOMIC DNA]</scope>
    <source>
        <strain evidence="15">ATCC 50177 / NandII</strain>
    </source>
</reference>
<name>A0A196SE42_BLAHN</name>
<keyword evidence="3 9" id="KW-0274">FAD</keyword>
<dbReference type="Proteomes" id="UP000078348">
    <property type="component" value="Unassembled WGS sequence"/>
</dbReference>
<dbReference type="GO" id="GO:0004791">
    <property type="term" value="F:thioredoxin-disulfide reductase (NADPH) activity"/>
    <property type="evidence" value="ECO:0007669"/>
    <property type="project" value="InterPro"/>
</dbReference>
<dbReference type="InterPro" id="IPR006338">
    <property type="entry name" value="Thioredoxin/glutathione_Rdtase"/>
</dbReference>
<dbReference type="AlphaFoldDB" id="A0A196SE42"/>
<dbReference type="PRINTS" id="PR00368">
    <property type="entry name" value="FADPNR"/>
</dbReference>
<evidence type="ECO:0000313" key="14">
    <source>
        <dbReference type="EMBL" id="OAO14264.1"/>
    </source>
</evidence>
<keyword evidence="15" id="KW-1185">Reference proteome</keyword>
<dbReference type="NCBIfam" id="TIGR01438">
    <property type="entry name" value="TGR"/>
    <property type="match status" value="1"/>
</dbReference>
<keyword evidence="7 11" id="KW-0676">Redox-active center</keyword>
<keyword evidence="9" id="KW-0520">NAD</keyword>
<evidence type="ECO:0000256" key="1">
    <source>
        <dbReference type="ARBA" id="ARBA00007532"/>
    </source>
</evidence>
<evidence type="ECO:0000256" key="3">
    <source>
        <dbReference type="ARBA" id="ARBA00022827"/>
    </source>
</evidence>
<evidence type="ECO:0000256" key="6">
    <source>
        <dbReference type="ARBA" id="ARBA00023157"/>
    </source>
</evidence>
<sequence length="527" mass="57929">MFRVLRNCAVLKRSASTPFLRSLSAAVGFDYDLVVIGGGSGGISCAQEASANGARVALLDYVDPSTQGTKWGLGGTCVNVGCIPKKLFHLAATYCDNEQDAEMIGFPKVLNRKIDWDRMVSNITSYVMSLNFKYRANLMDSDVDYINAKGSFVDANTVHIKSAQTERDLTARHIVIATGGRPSIPFVSPLSLIRRSIPGAKELAITSDDLFRLSKPPGKTLIVGASYIALECAGFLHSFGFDTSVMVRSRVLRRFDEQMGSLVQADMERRGVRFLERSLPDSLERVDDGRIRVRWTVNGVTPKEECFDTVMFATGRRACTDALNLPAVKLFAEPDSGKIVCPAGETTRVPNIHVIGDARFDNPELTPVAIKQGKLLADRLFGGGTAQMDYRLIPTTVFTPLEYASVGMTEEEAQRAFGSDKLDVFHLQYDTLEQSFLQRADKKGMPVENQCYSKIIAMREAPRRILGAHILGPNSGEIIQGLALSMKLGATKDDLEAFVPIHPTHGEEVFNLSVTKEQNRFAVKRSC</sequence>
<keyword evidence="5 11" id="KW-0560">Oxidoreductase</keyword>
<dbReference type="Pfam" id="PF07992">
    <property type="entry name" value="Pyr_redox_2"/>
    <property type="match status" value="1"/>
</dbReference>
<gene>
    <name evidence="14" type="ORF">AV274_4065</name>
</gene>
<feature type="domain" description="Pyridine nucleotide-disulphide oxidoreductase dimerisation" evidence="12">
    <location>
        <begin position="393"/>
        <end position="509"/>
    </location>
</feature>
<dbReference type="PRINTS" id="PR00411">
    <property type="entry name" value="PNDRDTASEI"/>
</dbReference>
<dbReference type="PANTHER" id="PTHR42737:SF7">
    <property type="entry name" value="THIOREDOXIN-DISULFIDE REDUCTASE"/>
    <property type="match status" value="1"/>
</dbReference>
<dbReference type="Pfam" id="PF02852">
    <property type="entry name" value="Pyr_redox_dim"/>
    <property type="match status" value="1"/>
</dbReference>
<feature type="binding site" evidence="9">
    <location>
        <begin position="224"/>
        <end position="231"/>
    </location>
    <ligand>
        <name>NAD(+)</name>
        <dbReference type="ChEBI" id="CHEBI:57540"/>
    </ligand>
</feature>
<dbReference type="GO" id="GO:0034599">
    <property type="term" value="P:cellular response to oxidative stress"/>
    <property type="evidence" value="ECO:0007669"/>
    <property type="project" value="TreeGrafter"/>
</dbReference>
<dbReference type="OrthoDB" id="5956163at2759"/>
<accession>A0A196SE42</accession>
<dbReference type="InterPro" id="IPR004099">
    <property type="entry name" value="Pyr_nucl-diS_OxRdtase_dimer"/>
</dbReference>
<dbReference type="InterPro" id="IPR046952">
    <property type="entry name" value="GSHR/TRXR-like"/>
</dbReference>
<dbReference type="GO" id="GO:0005829">
    <property type="term" value="C:cytosol"/>
    <property type="evidence" value="ECO:0007669"/>
    <property type="project" value="TreeGrafter"/>
</dbReference>
<dbReference type="FunFam" id="3.50.50.60:FF:000012">
    <property type="entry name" value="Thioredoxin reductase 1, cytoplasmic"/>
    <property type="match status" value="1"/>
</dbReference>
<evidence type="ECO:0000256" key="11">
    <source>
        <dbReference type="RuleBase" id="RU003691"/>
    </source>
</evidence>
<dbReference type="PIRSF" id="PIRSF000350">
    <property type="entry name" value="Mercury_reductase_MerA"/>
    <property type="match status" value="1"/>
</dbReference>
<dbReference type="GO" id="GO:0005739">
    <property type="term" value="C:mitochondrion"/>
    <property type="evidence" value="ECO:0007669"/>
    <property type="project" value="TreeGrafter"/>
</dbReference>
<dbReference type="GO" id="GO:0050660">
    <property type="term" value="F:flavin adenine dinucleotide binding"/>
    <property type="evidence" value="ECO:0007669"/>
    <property type="project" value="InterPro"/>
</dbReference>
<feature type="binding site" evidence="9">
    <location>
        <position position="315"/>
    </location>
    <ligand>
        <name>NAD(+)</name>
        <dbReference type="ChEBI" id="CHEBI:57540"/>
    </ligand>
</feature>
<dbReference type="GO" id="GO:0006749">
    <property type="term" value="P:glutathione metabolic process"/>
    <property type="evidence" value="ECO:0007669"/>
    <property type="project" value="TreeGrafter"/>
</dbReference>
<proteinExistence type="inferred from homology"/>
<feature type="binding site" evidence="9">
    <location>
        <position position="357"/>
    </location>
    <ligand>
        <name>FAD</name>
        <dbReference type="ChEBI" id="CHEBI:57692"/>
    </ligand>
</feature>
<feature type="binding site" evidence="9">
    <location>
        <position position="150"/>
    </location>
    <ligand>
        <name>FAD</name>
        <dbReference type="ChEBI" id="CHEBI:57692"/>
    </ligand>
</feature>
<dbReference type="InterPro" id="IPR001100">
    <property type="entry name" value="Pyr_nuc-diS_OxRdtase"/>
</dbReference>
<evidence type="ECO:0000256" key="5">
    <source>
        <dbReference type="ARBA" id="ARBA00023002"/>
    </source>
</evidence>
<dbReference type="EMBL" id="LXWW01000272">
    <property type="protein sequence ID" value="OAO14264.1"/>
    <property type="molecule type" value="Genomic_DNA"/>
</dbReference>
<comment type="similarity">
    <text evidence="1 11">Belongs to the class-I pyridine nucleotide-disulfide oxidoreductase family.</text>
</comment>
<feature type="domain" description="FAD/NAD(P)-binding" evidence="13">
    <location>
        <begin position="31"/>
        <end position="373"/>
    </location>
</feature>
<dbReference type="GO" id="GO:0004362">
    <property type="term" value="F:glutathione-disulfide reductase (NADPH) activity"/>
    <property type="evidence" value="ECO:0007669"/>
    <property type="project" value="TreeGrafter"/>
</dbReference>
<dbReference type="PROSITE" id="PS00076">
    <property type="entry name" value="PYRIDINE_REDOX_1"/>
    <property type="match status" value="1"/>
</dbReference>
<protein>
    <submittedName>
        <fullName evidence="14">Thioredoxin reductase</fullName>
    </submittedName>
</protein>
<keyword evidence="9" id="KW-0547">Nucleotide-binding</keyword>
<keyword evidence="2 11" id="KW-0285">Flavoprotein</keyword>
<evidence type="ECO:0000256" key="8">
    <source>
        <dbReference type="PIRSR" id="PIRSR000350-2"/>
    </source>
</evidence>
<keyword evidence="4" id="KW-0521">NADP</keyword>
<dbReference type="PANTHER" id="PTHR42737">
    <property type="entry name" value="GLUTATHIONE REDUCTASE"/>
    <property type="match status" value="1"/>
</dbReference>
<evidence type="ECO:0000259" key="12">
    <source>
        <dbReference type="Pfam" id="PF02852"/>
    </source>
</evidence>
<dbReference type="STRING" id="478820.A0A196SE42"/>
<evidence type="ECO:0000256" key="4">
    <source>
        <dbReference type="ARBA" id="ARBA00022857"/>
    </source>
</evidence>
<feature type="binding site" evidence="9">
    <location>
        <position position="86"/>
    </location>
    <ligand>
        <name>FAD</name>
        <dbReference type="ChEBI" id="CHEBI:57692"/>
    </ligand>
</feature>
<keyword evidence="6" id="KW-1015">Disulfide bond</keyword>
<evidence type="ECO:0000313" key="15">
    <source>
        <dbReference type="Proteomes" id="UP000078348"/>
    </source>
</evidence>
<dbReference type="InterPro" id="IPR012999">
    <property type="entry name" value="Pyr_OxRdtase_I_AS"/>
</dbReference>
<organism evidence="14 15">
    <name type="scientific">Blastocystis sp. subtype 1 (strain ATCC 50177 / NandII)</name>
    <dbReference type="NCBI Taxonomy" id="478820"/>
    <lineage>
        <taxon>Eukaryota</taxon>
        <taxon>Sar</taxon>
        <taxon>Stramenopiles</taxon>
        <taxon>Bigyra</taxon>
        <taxon>Opalozoa</taxon>
        <taxon>Opalinata</taxon>
        <taxon>Blastocystidae</taxon>
        <taxon>Blastocystis</taxon>
    </lineage>
</organism>
<dbReference type="InterPro" id="IPR023753">
    <property type="entry name" value="FAD/NAD-binding_dom"/>
</dbReference>
<dbReference type="SUPFAM" id="SSF51905">
    <property type="entry name" value="FAD/NAD(P)-binding domain"/>
    <property type="match status" value="1"/>
</dbReference>
<evidence type="ECO:0000256" key="9">
    <source>
        <dbReference type="PIRSR" id="PIRSR000350-3"/>
    </source>
</evidence>
<comment type="caution">
    <text evidence="14">The sequence shown here is derived from an EMBL/GenBank/DDBJ whole genome shotgun (WGS) entry which is preliminary data.</text>
</comment>
<evidence type="ECO:0000259" key="13">
    <source>
        <dbReference type="Pfam" id="PF07992"/>
    </source>
</evidence>
<dbReference type="InterPro" id="IPR016156">
    <property type="entry name" value="FAD/NAD-linked_Rdtase_dimer_sf"/>
</dbReference>
<evidence type="ECO:0000256" key="10">
    <source>
        <dbReference type="PIRSR" id="PIRSR000350-4"/>
    </source>
</evidence>
<dbReference type="SUPFAM" id="SSF55424">
    <property type="entry name" value="FAD/NAD-linked reductases, dimerisation (C-terminal) domain"/>
    <property type="match status" value="1"/>
</dbReference>
<evidence type="ECO:0000256" key="2">
    <source>
        <dbReference type="ARBA" id="ARBA00022630"/>
    </source>
</evidence>
<dbReference type="GO" id="GO:0045454">
    <property type="term" value="P:cell redox homeostasis"/>
    <property type="evidence" value="ECO:0007669"/>
    <property type="project" value="InterPro"/>
</dbReference>
<dbReference type="Gene3D" id="3.50.50.60">
    <property type="entry name" value="FAD/NAD(P)-binding domain"/>
    <property type="match status" value="1"/>
</dbReference>
<feature type="active site" description="Proton acceptor" evidence="8">
    <location>
        <position position="502"/>
    </location>
</feature>
<evidence type="ECO:0000256" key="7">
    <source>
        <dbReference type="ARBA" id="ARBA00023284"/>
    </source>
</evidence>